<proteinExistence type="predicted"/>
<dbReference type="Pfam" id="PF01636">
    <property type="entry name" value="APH"/>
    <property type="match status" value="1"/>
</dbReference>
<reference evidence="3 4" key="1">
    <citation type="submission" date="2018-07" db="EMBL/GenBank/DDBJ databases">
        <title>Genome sequence of Nitratireductor thuwali#1536.</title>
        <authorList>
            <person name="Michoud G."/>
            <person name="Merlino G."/>
            <person name="Sefrji F.O."/>
            <person name="Daffonchio D."/>
        </authorList>
    </citation>
    <scope>NUCLEOTIDE SEQUENCE [LARGE SCALE GENOMIC DNA]</scope>
    <source>
        <strain evidence="4">Nit1536</strain>
    </source>
</reference>
<keyword evidence="1" id="KW-0812">Transmembrane</keyword>
<name>A0ABY5MNA3_9HYPH</name>
<keyword evidence="4" id="KW-1185">Reference proteome</keyword>
<feature type="transmembrane region" description="Helical" evidence="1">
    <location>
        <begin position="286"/>
        <end position="308"/>
    </location>
</feature>
<dbReference type="InterPro" id="IPR002575">
    <property type="entry name" value="Aminoglycoside_PTrfase"/>
</dbReference>
<dbReference type="InterPro" id="IPR011009">
    <property type="entry name" value="Kinase-like_dom_sf"/>
</dbReference>
<dbReference type="Proteomes" id="UP001342418">
    <property type="component" value="Chromosome"/>
</dbReference>
<evidence type="ECO:0000313" key="3">
    <source>
        <dbReference type="EMBL" id="UUP18858.1"/>
    </source>
</evidence>
<evidence type="ECO:0000256" key="1">
    <source>
        <dbReference type="SAM" id="Phobius"/>
    </source>
</evidence>
<dbReference type="SUPFAM" id="SSF56112">
    <property type="entry name" value="Protein kinase-like (PK-like)"/>
    <property type="match status" value="1"/>
</dbReference>
<dbReference type="Gene3D" id="3.90.1200.10">
    <property type="match status" value="1"/>
</dbReference>
<dbReference type="EMBL" id="CP030941">
    <property type="protein sequence ID" value="UUP18858.1"/>
    <property type="molecule type" value="Genomic_DNA"/>
</dbReference>
<accession>A0ABY5MNA3</accession>
<gene>
    <name evidence="3" type="ORF">NTH_03343</name>
</gene>
<keyword evidence="1" id="KW-0472">Membrane</keyword>
<organism evidence="3 4">
    <name type="scientific">Nitratireductor thuwali</name>
    <dbReference type="NCBI Taxonomy" id="2267699"/>
    <lineage>
        <taxon>Bacteria</taxon>
        <taxon>Pseudomonadati</taxon>
        <taxon>Pseudomonadota</taxon>
        <taxon>Alphaproteobacteria</taxon>
        <taxon>Hyphomicrobiales</taxon>
        <taxon>Phyllobacteriaceae</taxon>
        <taxon>Nitratireductor</taxon>
    </lineage>
</organism>
<evidence type="ECO:0000313" key="4">
    <source>
        <dbReference type="Proteomes" id="UP001342418"/>
    </source>
</evidence>
<feature type="domain" description="Aminoglycoside phosphotransferase" evidence="2">
    <location>
        <begin position="53"/>
        <end position="278"/>
    </location>
</feature>
<evidence type="ECO:0000259" key="2">
    <source>
        <dbReference type="Pfam" id="PF01636"/>
    </source>
</evidence>
<keyword evidence="1" id="KW-1133">Transmembrane helix</keyword>
<sequence length="340" mass="38376">MTIHAMTSQAVGEIIAARTGTPPADLQLERKRFGGAEATETAVVTARYLDGRNRPAMLRVVVKHLEGRPAREAAVYRNLVAEHAAEMAPELLHVRMLGPDSALMFLEAVRRINAWPWRDPAAADGMLAQLGRFHAAVGESDIALPEWNFEKEIASMAHGAEWMLDEHRKNPELAELTRDLRKVGRIAEAMPRLRRQLLAEKPFGCRPIHGDVHPGNALVRRRRGRHEPVLIDWGRARLGSPLEDLSNWLQSLHFWEAEAQRLHDTYFSRYLSAFGMPRRLTADIRAAYWIAGASNALAGALLHHLVIVADPQQRKADRTTSFQAARHWLRVIRRANAWTM</sequence>
<protein>
    <recommendedName>
        <fullName evidence="2">Aminoglycoside phosphotransferase domain-containing protein</fullName>
    </recommendedName>
</protein>